<sequence>MSTCSARIRHYTFTDTLNAAVGTTEDPLAGQPAAAIRGGPSSLSVTPHSTGTALPNAKGKALVGREVSADVPSGAITAVKAAPAEKAKRKPKKKGWKGWALVYYDDDGNVIEERLRDETPQDERFMTSLLPETRPSRVNTAAMSDMVPEKRPRTPLSPQGGEPTLLSQEAKEDLPSLSGPARNVQGKLDCSPSTGPRPSNPSPSTARTLAVAAAAGERERGASTSSSTPIHVVEDHTPLKTLRVGIRPRNRNPERVDSHLQQPNQSPPDRRTEPESTVAASQAETSRKAETSRTVDPSHTVETKSEGNKRLIGSGLMGTQEDEQRPTSRATVSGEHGEQERRLPLWQSRRPIPMLSPEFTSQISPSQIADPPDPPRRIEPEPTLGAPQTEISRTVEMKSEDKKRLLGSGERKRGAGAAAIAPSTANAKTNTDVATRVPLTDHQHSQHHSSSHSERDIPPSKISSAHHPDFLPSHLTDADAVFLLAELLKTFQPASGPVSSPFTVATSSSSIAPLEASPGGQREKKQFSEDATRLGGEVEAFRQEREELRATKAALSEEILELRRANHLLLETVKEGSVIITGLTEDLRCVRREKEEGKERMEILNQENVDLMRKALDHKRVRREAEDKLEAANNEIGVLKGRLDEMAREAALEWEGLDKAWQKKLDEAEVLARIAIKEARHSGTTGVAEELAAIAFGGHVKTQSEPGCHPLAPQNRVVLQIHPMQAHFILTAIYRPQTNSRAKLRAVAVPFVIVTATAQPVLLDTVLDNFHITLKPSSGLRPIGGRRRIRLDELAALDDQERELEPLIPFHKVLLPASLGMSPKVLTNWCSDMLKRRATRQRGNTRG</sequence>
<evidence type="ECO:0000313" key="3">
    <source>
        <dbReference type="EMBL" id="RSH80691.1"/>
    </source>
</evidence>
<feature type="coiled-coil region" evidence="1">
    <location>
        <begin position="531"/>
        <end position="649"/>
    </location>
</feature>
<feature type="compositionally biased region" description="Low complexity" evidence="2">
    <location>
        <begin position="205"/>
        <end position="215"/>
    </location>
</feature>
<feature type="region of interest" description="Disordered" evidence="2">
    <location>
        <begin position="116"/>
        <end position="470"/>
    </location>
</feature>
<reference evidence="3 4" key="1">
    <citation type="submission" date="2018-11" db="EMBL/GenBank/DDBJ databases">
        <title>Genome sequence of Saitozyma podzolica DSM 27192.</title>
        <authorList>
            <person name="Aliyu H."/>
            <person name="Gorte O."/>
            <person name="Ochsenreither K."/>
        </authorList>
    </citation>
    <scope>NUCLEOTIDE SEQUENCE [LARGE SCALE GENOMIC DNA]</scope>
    <source>
        <strain evidence="3 4">DSM 27192</strain>
    </source>
</reference>
<feature type="compositionally biased region" description="Basic and acidic residues" evidence="2">
    <location>
        <begin position="299"/>
        <end position="309"/>
    </location>
</feature>
<dbReference type="AlphaFoldDB" id="A0A427XPD7"/>
<protein>
    <submittedName>
        <fullName evidence="3">Uncharacterized protein</fullName>
    </submittedName>
</protein>
<keyword evidence="1" id="KW-0175">Coiled coil</keyword>
<feature type="compositionally biased region" description="Polar residues" evidence="2">
    <location>
        <begin position="358"/>
        <end position="367"/>
    </location>
</feature>
<evidence type="ECO:0000313" key="4">
    <source>
        <dbReference type="Proteomes" id="UP000279259"/>
    </source>
</evidence>
<dbReference type="OrthoDB" id="10509284at2759"/>
<feature type="compositionally biased region" description="Low complexity" evidence="2">
    <location>
        <begin position="497"/>
        <end position="510"/>
    </location>
</feature>
<feature type="compositionally biased region" description="Basic and acidic residues" evidence="2">
    <location>
        <begin position="116"/>
        <end position="125"/>
    </location>
</feature>
<gene>
    <name evidence="3" type="ORF">EHS25_007169</name>
</gene>
<keyword evidence="4" id="KW-1185">Reference proteome</keyword>
<organism evidence="3 4">
    <name type="scientific">Saitozyma podzolica</name>
    <dbReference type="NCBI Taxonomy" id="1890683"/>
    <lineage>
        <taxon>Eukaryota</taxon>
        <taxon>Fungi</taxon>
        <taxon>Dikarya</taxon>
        <taxon>Basidiomycota</taxon>
        <taxon>Agaricomycotina</taxon>
        <taxon>Tremellomycetes</taxon>
        <taxon>Tremellales</taxon>
        <taxon>Trimorphomycetaceae</taxon>
        <taxon>Saitozyma</taxon>
    </lineage>
</organism>
<feature type="compositionally biased region" description="Low complexity" evidence="2">
    <location>
        <begin position="415"/>
        <end position="427"/>
    </location>
</feature>
<evidence type="ECO:0000256" key="1">
    <source>
        <dbReference type="SAM" id="Coils"/>
    </source>
</evidence>
<feature type="region of interest" description="Disordered" evidence="2">
    <location>
        <begin position="496"/>
        <end position="529"/>
    </location>
</feature>
<dbReference type="EMBL" id="RSCD01000034">
    <property type="protein sequence ID" value="RSH80691.1"/>
    <property type="molecule type" value="Genomic_DNA"/>
</dbReference>
<feature type="compositionally biased region" description="Basic and acidic residues" evidence="2">
    <location>
        <begin position="393"/>
        <end position="413"/>
    </location>
</feature>
<evidence type="ECO:0000256" key="2">
    <source>
        <dbReference type="SAM" id="MobiDB-lite"/>
    </source>
</evidence>
<dbReference type="Proteomes" id="UP000279259">
    <property type="component" value="Unassembled WGS sequence"/>
</dbReference>
<accession>A0A427XPD7</accession>
<comment type="caution">
    <text evidence="3">The sequence shown here is derived from an EMBL/GenBank/DDBJ whole genome shotgun (WGS) entry which is preliminary data.</text>
</comment>
<name>A0A427XPD7_9TREE</name>
<proteinExistence type="predicted"/>